<dbReference type="Proteomes" id="UP000430120">
    <property type="component" value="Unassembled WGS sequence"/>
</dbReference>
<dbReference type="InterPro" id="IPR000792">
    <property type="entry name" value="Tscrpt_reg_LuxR_C"/>
</dbReference>
<dbReference type="SUPFAM" id="SSF52172">
    <property type="entry name" value="CheY-like"/>
    <property type="match status" value="1"/>
</dbReference>
<keyword evidence="3" id="KW-0238">DNA-binding</keyword>
<keyword evidence="2" id="KW-0805">Transcription regulation</keyword>
<accession>A0A643FGS8</accession>
<dbReference type="PROSITE" id="PS50043">
    <property type="entry name" value="HTH_LUXR_2"/>
    <property type="match status" value="1"/>
</dbReference>
<dbReference type="OrthoDB" id="3623000at2"/>
<dbReference type="InterPro" id="IPR001789">
    <property type="entry name" value="Sig_transdc_resp-reg_receiver"/>
</dbReference>
<dbReference type="AlphaFoldDB" id="A0A643FGS8"/>
<feature type="domain" description="HTH luxR-type" evidence="6">
    <location>
        <begin position="146"/>
        <end position="211"/>
    </location>
</feature>
<dbReference type="InterPro" id="IPR039420">
    <property type="entry name" value="WalR-like"/>
</dbReference>
<dbReference type="GO" id="GO:0000160">
    <property type="term" value="P:phosphorelay signal transduction system"/>
    <property type="evidence" value="ECO:0007669"/>
    <property type="project" value="InterPro"/>
</dbReference>
<comment type="caution">
    <text evidence="8">The sequence shown here is derived from an EMBL/GenBank/DDBJ whole genome shotgun (WGS) entry which is preliminary data.</text>
</comment>
<dbReference type="CDD" id="cd06170">
    <property type="entry name" value="LuxR_C_like"/>
    <property type="match status" value="1"/>
</dbReference>
<dbReference type="SMART" id="SM00421">
    <property type="entry name" value="HTH_LUXR"/>
    <property type="match status" value="1"/>
</dbReference>
<evidence type="ECO:0000256" key="4">
    <source>
        <dbReference type="ARBA" id="ARBA00023163"/>
    </source>
</evidence>
<keyword evidence="1 5" id="KW-0597">Phosphoprotein</keyword>
<dbReference type="EMBL" id="VZPB01000002">
    <property type="protein sequence ID" value="KAB0585188.1"/>
    <property type="molecule type" value="Genomic_DNA"/>
</dbReference>
<feature type="domain" description="Response regulatory" evidence="7">
    <location>
        <begin position="5"/>
        <end position="121"/>
    </location>
</feature>
<dbReference type="Pfam" id="PF00072">
    <property type="entry name" value="Response_reg"/>
    <property type="match status" value="1"/>
</dbReference>
<evidence type="ECO:0000256" key="1">
    <source>
        <dbReference type="ARBA" id="ARBA00022553"/>
    </source>
</evidence>
<dbReference type="InterPro" id="IPR058245">
    <property type="entry name" value="NreC/VraR/RcsB-like_REC"/>
</dbReference>
<dbReference type="PRINTS" id="PR00038">
    <property type="entry name" value="HTHLUXR"/>
</dbReference>
<dbReference type="SUPFAM" id="SSF46894">
    <property type="entry name" value="C-terminal effector domain of the bipartite response regulators"/>
    <property type="match status" value="1"/>
</dbReference>
<dbReference type="GO" id="GO:0003677">
    <property type="term" value="F:DNA binding"/>
    <property type="evidence" value="ECO:0007669"/>
    <property type="project" value="UniProtKB-KW"/>
</dbReference>
<dbReference type="PANTHER" id="PTHR43214:SF41">
    <property type="entry name" value="NITRATE_NITRITE RESPONSE REGULATOR PROTEIN NARP"/>
    <property type="match status" value="1"/>
</dbReference>
<name>A0A643FGS8_IDEDE</name>
<protein>
    <submittedName>
        <fullName evidence="8">Response regulator transcription factor</fullName>
    </submittedName>
</protein>
<evidence type="ECO:0000259" key="7">
    <source>
        <dbReference type="PROSITE" id="PS50110"/>
    </source>
</evidence>
<dbReference type="InterPro" id="IPR016032">
    <property type="entry name" value="Sig_transdc_resp-reg_C-effctor"/>
</dbReference>
<dbReference type="CDD" id="cd17535">
    <property type="entry name" value="REC_NarL-like"/>
    <property type="match status" value="1"/>
</dbReference>
<dbReference type="Pfam" id="PF00196">
    <property type="entry name" value="GerE"/>
    <property type="match status" value="1"/>
</dbReference>
<organism evidence="8 9">
    <name type="scientific">Ideonella dechloratans</name>
    <dbReference type="NCBI Taxonomy" id="36863"/>
    <lineage>
        <taxon>Bacteria</taxon>
        <taxon>Pseudomonadati</taxon>
        <taxon>Pseudomonadota</taxon>
        <taxon>Betaproteobacteria</taxon>
        <taxon>Burkholderiales</taxon>
        <taxon>Sphaerotilaceae</taxon>
        <taxon>Ideonella</taxon>
    </lineage>
</organism>
<evidence type="ECO:0000259" key="6">
    <source>
        <dbReference type="PROSITE" id="PS50043"/>
    </source>
</evidence>
<reference evidence="8 9" key="1">
    <citation type="submission" date="2019-09" db="EMBL/GenBank/DDBJ databases">
        <title>Draft genome sequences of 48 bacterial type strains from the CCUG.</title>
        <authorList>
            <person name="Tunovic T."/>
            <person name="Pineiro-Iglesias B."/>
            <person name="Unosson C."/>
            <person name="Inganas E."/>
            <person name="Ohlen M."/>
            <person name="Cardew S."/>
            <person name="Jensie-Markopoulos S."/>
            <person name="Salva-Serra F."/>
            <person name="Jaen-Luchoro D."/>
            <person name="Karlsson R."/>
            <person name="Svensson-Stadler L."/>
            <person name="Chun J."/>
            <person name="Moore E."/>
        </authorList>
    </citation>
    <scope>NUCLEOTIDE SEQUENCE [LARGE SCALE GENOMIC DNA]</scope>
    <source>
        <strain evidence="8 9">CCUG 30977</strain>
    </source>
</reference>
<gene>
    <name evidence="8" type="ORF">F7Q92_01490</name>
</gene>
<evidence type="ECO:0000256" key="5">
    <source>
        <dbReference type="PROSITE-ProRule" id="PRU00169"/>
    </source>
</evidence>
<evidence type="ECO:0000313" key="9">
    <source>
        <dbReference type="Proteomes" id="UP000430120"/>
    </source>
</evidence>
<dbReference type="Gene3D" id="3.40.50.2300">
    <property type="match status" value="1"/>
</dbReference>
<feature type="modified residue" description="4-aspartylphosphate" evidence="5">
    <location>
        <position position="56"/>
    </location>
</feature>
<dbReference type="RefSeq" id="WP_151122171.1">
    <property type="nucleotide sequence ID" value="NZ_CP088081.1"/>
</dbReference>
<dbReference type="GO" id="GO:0006355">
    <property type="term" value="P:regulation of DNA-templated transcription"/>
    <property type="evidence" value="ECO:0007669"/>
    <property type="project" value="InterPro"/>
</dbReference>
<evidence type="ECO:0000256" key="2">
    <source>
        <dbReference type="ARBA" id="ARBA00023015"/>
    </source>
</evidence>
<dbReference type="SMART" id="SM00448">
    <property type="entry name" value="REC"/>
    <property type="match status" value="1"/>
</dbReference>
<evidence type="ECO:0000313" key="8">
    <source>
        <dbReference type="EMBL" id="KAB0585188.1"/>
    </source>
</evidence>
<evidence type="ECO:0000256" key="3">
    <source>
        <dbReference type="ARBA" id="ARBA00023125"/>
    </source>
</evidence>
<sequence>MRPISVVIVEDDERVRCAFSAILQTAEDMRLLGMAADVGEGLALLDATRPDVLLVDLGLPSGSGIQLIRHAQAHLPDTDVMVVTVFGDEPHVMASLEAGATGYLLKDTHAGDLIEQIRSLRAGGSPISPVIARQLLLRLAPQGSQPLADEALLSPQERQVLTYSAKGFSFDEIASMLGLSRHTMMTYVKRSYRKLQVHSKTEAIYEARKLGLVRD</sequence>
<proteinExistence type="predicted"/>
<dbReference type="PANTHER" id="PTHR43214">
    <property type="entry name" value="TWO-COMPONENT RESPONSE REGULATOR"/>
    <property type="match status" value="1"/>
</dbReference>
<keyword evidence="4" id="KW-0804">Transcription</keyword>
<dbReference type="PROSITE" id="PS50110">
    <property type="entry name" value="RESPONSE_REGULATORY"/>
    <property type="match status" value="1"/>
</dbReference>
<dbReference type="InterPro" id="IPR011006">
    <property type="entry name" value="CheY-like_superfamily"/>
</dbReference>
<keyword evidence="9" id="KW-1185">Reference proteome</keyword>